<dbReference type="NCBIfam" id="TIGR00374">
    <property type="entry name" value="flippase-like domain"/>
    <property type="match status" value="1"/>
</dbReference>
<evidence type="ECO:0000256" key="4">
    <source>
        <dbReference type="ARBA" id="ARBA00022989"/>
    </source>
</evidence>
<evidence type="ECO:0000256" key="1">
    <source>
        <dbReference type="ARBA" id="ARBA00004651"/>
    </source>
</evidence>
<feature type="transmembrane region" description="Helical" evidence="6">
    <location>
        <begin position="7"/>
        <end position="26"/>
    </location>
</feature>
<dbReference type="AlphaFoldDB" id="I4AIJ1"/>
<evidence type="ECO:0000256" key="2">
    <source>
        <dbReference type="ARBA" id="ARBA00022475"/>
    </source>
</evidence>
<feature type="transmembrane region" description="Helical" evidence="6">
    <location>
        <begin position="126"/>
        <end position="147"/>
    </location>
</feature>
<keyword evidence="5 6" id="KW-0472">Membrane</keyword>
<proteinExistence type="predicted"/>
<dbReference type="GO" id="GO:0005886">
    <property type="term" value="C:plasma membrane"/>
    <property type="evidence" value="ECO:0007669"/>
    <property type="project" value="UniProtKB-SubCell"/>
</dbReference>
<sequence length="343" mass="38553">MNSITKKILQVGISLLAGIILFYLLYRNIDTQEMIETLSKADYKFVFLSMALGCLAHWSRGVRWTIALQPLGYKVQKRRAFVAVMTGYLMNTAIPRAGEVARCAFLKRTDNVPVETSLGSVIGERALDFLILVSITTFTFLVEWDIIKAFLDKYADFGIYETMFYDNLWLLWIVLVVGILTLGFIYFFRKKIRQNAFVIKIQIFVGGIWKGILSITKLNKKQQFFYVVHTIIIWACYHLMIYVLFFSIDATSNLTVMAGFTAMVMAGVGMVIPIPGGLGSFHFFVAQTLIAYGIETDVSDYFALFAHTAQTLMIIVIGGISMGLGLYLWGGKSVSSNQLPVTS</sequence>
<keyword evidence="2" id="KW-1003">Cell membrane</keyword>
<evidence type="ECO:0000256" key="3">
    <source>
        <dbReference type="ARBA" id="ARBA00022692"/>
    </source>
</evidence>
<dbReference type="PANTHER" id="PTHR39087:SF2">
    <property type="entry name" value="UPF0104 MEMBRANE PROTEIN MJ1595"/>
    <property type="match status" value="1"/>
</dbReference>
<gene>
    <name evidence="7" type="ordered locus">Fleli_1344</name>
</gene>
<dbReference type="STRING" id="880071.Fleli_1344"/>
<keyword evidence="4 6" id="KW-1133">Transmembrane helix</keyword>
<evidence type="ECO:0000313" key="7">
    <source>
        <dbReference type="EMBL" id="AFM03776.1"/>
    </source>
</evidence>
<dbReference type="OrthoDB" id="9812094at2"/>
<feature type="transmembrane region" description="Helical" evidence="6">
    <location>
        <begin position="195"/>
        <end position="212"/>
    </location>
</feature>
<dbReference type="InterPro" id="IPR022791">
    <property type="entry name" value="L-PG_synthase/AglD"/>
</dbReference>
<evidence type="ECO:0000256" key="5">
    <source>
        <dbReference type="ARBA" id="ARBA00023136"/>
    </source>
</evidence>
<dbReference type="RefSeq" id="WP_014797233.1">
    <property type="nucleotide sequence ID" value="NC_018018.1"/>
</dbReference>
<evidence type="ECO:0000313" key="8">
    <source>
        <dbReference type="Proteomes" id="UP000006054"/>
    </source>
</evidence>
<protein>
    <submittedName>
        <fullName evidence="7">Uncharacterized protein</fullName>
    </submittedName>
</protein>
<accession>I4AIJ1</accession>
<name>I4AIJ1_BERLS</name>
<feature type="transmembrane region" description="Helical" evidence="6">
    <location>
        <begin position="167"/>
        <end position="188"/>
    </location>
</feature>
<keyword evidence="8" id="KW-1185">Reference proteome</keyword>
<organism evidence="7 8">
    <name type="scientific">Bernardetia litoralis (strain ATCC 23117 / DSM 6794 / NBRC 15988 / NCIMB 1366 / Fx l1 / Sio-4)</name>
    <name type="common">Flexibacter litoralis</name>
    <dbReference type="NCBI Taxonomy" id="880071"/>
    <lineage>
        <taxon>Bacteria</taxon>
        <taxon>Pseudomonadati</taxon>
        <taxon>Bacteroidota</taxon>
        <taxon>Cytophagia</taxon>
        <taxon>Cytophagales</taxon>
        <taxon>Bernardetiaceae</taxon>
        <taxon>Bernardetia</taxon>
    </lineage>
</organism>
<feature type="transmembrane region" description="Helical" evidence="6">
    <location>
        <begin position="304"/>
        <end position="329"/>
    </location>
</feature>
<dbReference type="HOGENOM" id="CLU_048072_0_0_10"/>
<dbReference type="KEGG" id="fli:Fleli_1344"/>
<comment type="subcellular location">
    <subcellularLocation>
        <location evidence="1">Cell membrane</location>
        <topology evidence="1">Multi-pass membrane protein</topology>
    </subcellularLocation>
</comment>
<keyword evidence="3 6" id="KW-0812">Transmembrane</keyword>
<dbReference type="eggNOG" id="COG0392">
    <property type="taxonomic scope" value="Bacteria"/>
</dbReference>
<feature type="transmembrane region" description="Helical" evidence="6">
    <location>
        <begin position="260"/>
        <end position="284"/>
    </location>
</feature>
<dbReference type="PANTHER" id="PTHR39087">
    <property type="entry name" value="UPF0104 MEMBRANE PROTEIN MJ1595"/>
    <property type="match status" value="1"/>
</dbReference>
<dbReference type="Pfam" id="PF03706">
    <property type="entry name" value="LPG_synthase_TM"/>
    <property type="match status" value="1"/>
</dbReference>
<feature type="transmembrane region" description="Helical" evidence="6">
    <location>
        <begin position="224"/>
        <end position="248"/>
    </location>
</feature>
<dbReference type="Proteomes" id="UP000006054">
    <property type="component" value="Chromosome"/>
</dbReference>
<dbReference type="EMBL" id="CP003345">
    <property type="protein sequence ID" value="AFM03776.1"/>
    <property type="molecule type" value="Genomic_DNA"/>
</dbReference>
<evidence type="ECO:0000256" key="6">
    <source>
        <dbReference type="SAM" id="Phobius"/>
    </source>
</evidence>
<reference evidence="8" key="1">
    <citation type="submission" date="2012-06" db="EMBL/GenBank/DDBJ databases">
        <title>The complete genome of Flexibacter litoralis DSM 6794.</title>
        <authorList>
            <person name="Lucas S."/>
            <person name="Copeland A."/>
            <person name="Lapidus A."/>
            <person name="Glavina del Rio T."/>
            <person name="Dalin E."/>
            <person name="Tice H."/>
            <person name="Bruce D."/>
            <person name="Goodwin L."/>
            <person name="Pitluck S."/>
            <person name="Peters L."/>
            <person name="Ovchinnikova G."/>
            <person name="Lu M."/>
            <person name="Kyrpides N."/>
            <person name="Mavromatis K."/>
            <person name="Ivanova N."/>
            <person name="Brettin T."/>
            <person name="Detter J.C."/>
            <person name="Han C."/>
            <person name="Larimer F."/>
            <person name="Land M."/>
            <person name="Hauser L."/>
            <person name="Markowitz V."/>
            <person name="Cheng J.-F."/>
            <person name="Hugenholtz P."/>
            <person name="Woyke T."/>
            <person name="Wu D."/>
            <person name="Spring S."/>
            <person name="Lang E."/>
            <person name="Kopitz M."/>
            <person name="Brambilla E."/>
            <person name="Klenk H.-P."/>
            <person name="Eisen J.A."/>
        </authorList>
    </citation>
    <scope>NUCLEOTIDE SEQUENCE [LARGE SCALE GENOMIC DNA]</scope>
    <source>
        <strain evidence="8">ATCC 23117 / DSM 6794 / NBRC 15988 / NCIMB 1366 / Sio-4</strain>
    </source>
</reference>